<dbReference type="GO" id="GO:0004519">
    <property type="term" value="F:endonuclease activity"/>
    <property type="evidence" value="ECO:0007669"/>
    <property type="project" value="InterPro"/>
</dbReference>
<protein>
    <submittedName>
        <fullName evidence="4">DUF222 domain-containing protein</fullName>
    </submittedName>
</protein>
<name>A0A5N0TNF7_9MICO</name>
<dbReference type="CDD" id="cd00085">
    <property type="entry name" value="HNHc"/>
    <property type="match status" value="1"/>
</dbReference>
<dbReference type="Gene3D" id="1.10.30.50">
    <property type="match status" value="1"/>
</dbReference>
<reference evidence="5" key="1">
    <citation type="submission" date="2019-09" db="EMBL/GenBank/DDBJ databases">
        <title>Mumia zhuanghuii sp. nov. isolated from the intestinal contents of plateau pika (Ochotona curzoniae) in the Qinghai-Tibet plateau of China.</title>
        <authorList>
            <person name="Tian Z."/>
        </authorList>
    </citation>
    <scope>NUCLEOTIDE SEQUENCE [LARGE SCALE GENOMIC DNA]</scope>
    <source>
        <strain evidence="5">L-033</strain>
    </source>
</reference>
<dbReference type="GO" id="GO:0008270">
    <property type="term" value="F:zinc ion binding"/>
    <property type="evidence" value="ECO:0007669"/>
    <property type="project" value="InterPro"/>
</dbReference>
<dbReference type="InterPro" id="IPR002711">
    <property type="entry name" value="HNH"/>
</dbReference>
<gene>
    <name evidence="4" type="ORF">F6B40_01290</name>
</gene>
<comment type="caution">
    <text evidence="4">The sequence shown here is derived from an EMBL/GenBank/DDBJ whole genome shotgun (WGS) entry which is preliminary data.</text>
</comment>
<dbReference type="GO" id="GO:0003676">
    <property type="term" value="F:nucleic acid binding"/>
    <property type="evidence" value="ECO:0007669"/>
    <property type="project" value="InterPro"/>
</dbReference>
<accession>A0A5N0TNF7</accession>
<sequence length="402" mass="43978">MAGFAAQRAVSVHRFWREAIGRPRGPRTTREIVDRSVRLELATALRITENAAGMLLARSRALVESYPGLLDALAAGRVTERHADVFVDAMDEVDPEVRARIVERALEFAQTEPLGTFRRSLRRLIDTARSVSLADRHEEALRQRRVVREPAQDGMAWLSLYIPAVEAQSVLDRATAMAKVLAAADGETRTLDQLRADVVSDLLIDGEVPAHPEAARGIRPRVAVTVPALSLLDDRAAADAPATVEGLGPIAIEQARELCGAAAGWMRVLTHPETGVVLSVGREQYQPPPALRRLVRWRSGRCMAPGCGRPSDRCEIDHTIAWEDGGETAAWNLAPLCTGHHTIKHHGNWAVQQLPGGVLEWRSPTGRRYLVEPERRMPSFVPQAGRASASMSGPRPGEAPPF</sequence>
<proteinExistence type="inferred from homology"/>
<feature type="region of interest" description="Disordered" evidence="2">
    <location>
        <begin position="380"/>
        <end position="402"/>
    </location>
</feature>
<dbReference type="Proteomes" id="UP000326838">
    <property type="component" value="Unassembled WGS sequence"/>
</dbReference>
<dbReference type="InterPro" id="IPR003615">
    <property type="entry name" value="HNH_nuc"/>
</dbReference>
<evidence type="ECO:0000259" key="3">
    <source>
        <dbReference type="SMART" id="SM00507"/>
    </source>
</evidence>
<dbReference type="InterPro" id="IPR003870">
    <property type="entry name" value="DUF222"/>
</dbReference>
<organism evidence="4 5">
    <name type="scientific">Microbacterium caowuchunii</name>
    <dbReference type="NCBI Taxonomy" id="2614638"/>
    <lineage>
        <taxon>Bacteria</taxon>
        <taxon>Bacillati</taxon>
        <taxon>Actinomycetota</taxon>
        <taxon>Actinomycetes</taxon>
        <taxon>Micrococcales</taxon>
        <taxon>Microbacteriaceae</taxon>
        <taxon>Microbacterium</taxon>
    </lineage>
</organism>
<evidence type="ECO:0000313" key="5">
    <source>
        <dbReference type="Proteomes" id="UP000326838"/>
    </source>
</evidence>
<evidence type="ECO:0000256" key="2">
    <source>
        <dbReference type="SAM" id="MobiDB-lite"/>
    </source>
</evidence>
<evidence type="ECO:0000313" key="4">
    <source>
        <dbReference type="EMBL" id="KAA9136011.1"/>
    </source>
</evidence>
<keyword evidence="5" id="KW-1185">Reference proteome</keyword>
<dbReference type="SMART" id="SM00507">
    <property type="entry name" value="HNHc"/>
    <property type="match status" value="1"/>
</dbReference>
<dbReference type="EMBL" id="VYUY01000003">
    <property type="protein sequence ID" value="KAA9136011.1"/>
    <property type="molecule type" value="Genomic_DNA"/>
</dbReference>
<feature type="domain" description="HNH nuclease" evidence="3">
    <location>
        <begin position="290"/>
        <end position="342"/>
    </location>
</feature>
<evidence type="ECO:0000256" key="1">
    <source>
        <dbReference type="ARBA" id="ARBA00023450"/>
    </source>
</evidence>
<dbReference type="AlphaFoldDB" id="A0A5N0TNF7"/>
<comment type="similarity">
    <text evidence="1">Belongs to the Rv1128c/1148c/1588c/1702c/1945/3466 family.</text>
</comment>
<dbReference type="Pfam" id="PF01844">
    <property type="entry name" value="HNH"/>
    <property type="match status" value="1"/>
</dbReference>
<dbReference type="Pfam" id="PF02720">
    <property type="entry name" value="DUF222"/>
    <property type="match status" value="1"/>
</dbReference>